<name>A0A7Z7LDP6_9BACT</name>
<dbReference type="GO" id="GO:0046872">
    <property type="term" value="F:metal ion binding"/>
    <property type="evidence" value="ECO:0007669"/>
    <property type="project" value="InterPro"/>
</dbReference>
<dbReference type="PROSITE" id="PS51332">
    <property type="entry name" value="B12_BINDING"/>
    <property type="match status" value="1"/>
</dbReference>
<gene>
    <name evidence="2" type="ORF">MESINF_0661</name>
</gene>
<dbReference type="RefSeq" id="WP_169698503.1">
    <property type="nucleotide sequence ID" value="NZ_LS974202.1"/>
</dbReference>
<dbReference type="InterPro" id="IPR050554">
    <property type="entry name" value="Met_Synthase/Corrinoid"/>
</dbReference>
<dbReference type="GO" id="GO:0005829">
    <property type="term" value="C:cytosol"/>
    <property type="evidence" value="ECO:0007669"/>
    <property type="project" value="TreeGrafter"/>
</dbReference>
<protein>
    <recommendedName>
        <fullName evidence="1">B12-binding domain-containing protein</fullName>
    </recommendedName>
</protein>
<organism evidence="2 3">
    <name type="scientific">Mesotoga infera</name>
    <dbReference type="NCBI Taxonomy" id="1236046"/>
    <lineage>
        <taxon>Bacteria</taxon>
        <taxon>Thermotogati</taxon>
        <taxon>Thermotogota</taxon>
        <taxon>Thermotogae</taxon>
        <taxon>Kosmotogales</taxon>
        <taxon>Kosmotogaceae</taxon>
        <taxon>Mesotoga</taxon>
    </lineage>
</organism>
<dbReference type="InterPro" id="IPR036724">
    <property type="entry name" value="Cobalamin-bd_sf"/>
</dbReference>
<dbReference type="AlphaFoldDB" id="A0A7Z7LDP6"/>
<dbReference type="PANTHER" id="PTHR45833:SF2">
    <property type="entry name" value="BIFUNCTIONAL HOMOCYSTEINE S-METHYLTRANSFERASE_5,10-METHYLENETETRAHYDROFOLATE REDUCTASE"/>
    <property type="match status" value="1"/>
</dbReference>
<dbReference type="PANTHER" id="PTHR45833">
    <property type="entry name" value="METHIONINE SYNTHASE"/>
    <property type="match status" value="1"/>
</dbReference>
<dbReference type="KEGG" id="minf:MESINF_0661"/>
<sequence length="211" mass="23506">MDITSSDLELALLSASYSRVSKQFGLIVSEQGLQMAVDSYLIDALERIGRSWAEGRASLSQVYIAGKISERLLDEFTRDIEHEKKDGARIAIVTLYDRHTLGKRIVRSFLRSSGYEVMDLGSLSSNEELLGVVKKYDVEILLISVLMLHSALKIESFITELKESGFQTKVVVGGAPFNADETLWRRVKADRYGKTAAEAINILNEITGDSR</sequence>
<dbReference type="GO" id="GO:0031419">
    <property type="term" value="F:cobalamin binding"/>
    <property type="evidence" value="ECO:0007669"/>
    <property type="project" value="InterPro"/>
</dbReference>
<dbReference type="Proteomes" id="UP000250796">
    <property type="component" value="Chromosome MESINF"/>
</dbReference>
<dbReference type="GO" id="GO:0008705">
    <property type="term" value="F:methionine synthase activity"/>
    <property type="evidence" value="ECO:0007669"/>
    <property type="project" value="TreeGrafter"/>
</dbReference>
<dbReference type="InterPro" id="IPR006158">
    <property type="entry name" value="Cobalamin-bd"/>
</dbReference>
<evidence type="ECO:0000313" key="2">
    <source>
        <dbReference type="EMBL" id="SSC12110.1"/>
    </source>
</evidence>
<dbReference type="SUPFAM" id="SSF52242">
    <property type="entry name" value="Cobalamin (vitamin B12)-binding domain"/>
    <property type="match status" value="1"/>
</dbReference>
<evidence type="ECO:0000259" key="1">
    <source>
        <dbReference type="PROSITE" id="PS51332"/>
    </source>
</evidence>
<dbReference type="Gene3D" id="3.40.50.280">
    <property type="entry name" value="Cobalamin-binding domain"/>
    <property type="match status" value="1"/>
</dbReference>
<dbReference type="EMBL" id="LS974202">
    <property type="protein sequence ID" value="SSC12110.1"/>
    <property type="molecule type" value="Genomic_DNA"/>
</dbReference>
<evidence type="ECO:0000313" key="3">
    <source>
        <dbReference type="Proteomes" id="UP000250796"/>
    </source>
</evidence>
<accession>A0A7Z7LDP6</accession>
<dbReference type="Pfam" id="PF02310">
    <property type="entry name" value="B12-binding"/>
    <property type="match status" value="1"/>
</dbReference>
<keyword evidence="3" id="KW-1185">Reference proteome</keyword>
<feature type="domain" description="B12-binding" evidence="1">
    <location>
        <begin position="86"/>
        <end position="211"/>
    </location>
</feature>
<reference evidence="2 3" key="1">
    <citation type="submission" date="2017-01" db="EMBL/GenBank/DDBJ databases">
        <authorList>
            <person name="Erauso G."/>
        </authorList>
    </citation>
    <scope>NUCLEOTIDE SEQUENCE [LARGE SCALE GENOMIC DNA]</scope>
    <source>
        <strain evidence="2">MESINF1</strain>
    </source>
</reference>
<proteinExistence type="predicted"/>